<keyword evidence="2" id="KW-0812">Transmembrane</keyword>
<sequence length="162" mass="17131">MRQVPASIQERGGVAQQPGYGDPAFTAPPPFEPGNDRFAGPPAIVAAREAHRFGQAGDYPPPAPPRPTYREPHPVRASWFLAGLGGGVFWMAILPLLATSISGYGWWTLIAGGVAWLVAAVLARSGDRGAAAGIAISVGMAWAIAAYVLATRWAQTTDWPLW</sequence>
<name>A0ABT9N5M1_9ACTN</name>
<dbReference type="EMBL" id="JAUSRA010000001">
    <property type="protein sequence ID" value="MDP9798721.1"/>
    <property type="molecule type" value="Genomic_DNA"/>
</dbReference>
<dbReference type="Proteomes" id="UP001240984">
    <property type="component" value="Unassembled WGS sequence"/>
</dbReference>
<proteinExistence type="predicted"/>
<keyword evidence="4" id="KW-1185">Reference proteome</keyword>
<evidence type="ECO:0008006" key="5">
    <source>
        <dbReference type="Google" id="ProtNLM"/>
    </source>
</evidence>
<keyword evidence="2" id="KW-0472">Membrane</keyword>
<evidence type="ECO:0000313" key="4">
    <source>
        <dbReference type="Proteomes" id="UP001240984"/>
    </source>
</evidence>
<accession>A0ABT9N5M1</accession>
<organism evidence="3 4">
    <name type="scientific">Catenuloplanes nepalensis</name>
    <dbReference type="NCBI Taxonomy" id="587533"/>
    <lineage>
        <taxon>Bacteria</taxon>
        <taxon>Bacillati</taxon>
        <taxon>Actinomycetota</taxon>
        <taxon>Actinomycetes</taxon>
        <taxon>Micromonosporales</taxon>
        <taxon>Micromonosporaceae</taxon>
        <taxon>Catenuloplanes</taxon>
    </lineage>
</organism>
<feature type="transmembrane region" description="Helical" evidence="2">
    <location>
        <begin position="130"/>
        <end position="150"/>
    </location>
</feature>
<feature type="transmembrane region" description="Helical" evidence="2">
    <location>
        <begin position="104"/>
        <end position="123"/>
    </location>
</feature>
<gene>
    <name evidence="3" type="ORF">J2S43_007233</name>
</gene>
<reference evidence="3 4" key="1">
    <citation type="submission" date="2023-07" db="EMBL/GenBank/DDBJ databases">
        <title>Sequencing the genomes of 1000 actinobacteria strains.</title>
        <authorList>
            <person name="Klenk H.-P."/>
        </authorList>
    </citation>
    <scope>NUCLEOTIDE SEQUENCE [LARGE SCALE GENOMIC DNA]</scope>
    <source>
        <strain evidence="3 4">DSM 44710</strain>
    </source>
</reference>
<evidence type="ECO:0000313" key="3">
    <source>
        <dbReference type="EMBL" id="MDP9798721.1"/>
    </source>
</evidence>
<feature type="transmembrane region" description="Helical" evidence="2">
    <location>
        <begin position="79"/>
        <end position="98"/>
    </location>
</feature>
<protein>
    <recommendedName>
        <fullName evidence="5">DUF4190 domain-containing protein</fullName>
    </recommendedName>
</protein>
<keyword evidence="2" id="KW-1133">Transmembrane helix</keyword>
<comment type="caution">
    <text evidence="3">The sequence shown here is derived from an EMBL/GenBank/DDBJ whole genome shotgun (WGS) entry which is preliminary data.</text>
</comment>
<evidence type="ECO:0000256" key="2">
    <source>
        <dbReference type="SAM" id="Phobius"/>
    </source>
</evidence>
<evidence type="ECO:0000256" key="1">
    <source>
        <dbReference type="SAM" id="MobiDB-lite"/>
    </source>
</evidence>
<feature type="region of interest" description="Disordered" evidence="1">
    <location>
        <begin position="1"/>
        <end position="40"/>
    </location>
</feature>